<dbReference type="Proteomes" id="UP000789831">
    <property type="component" value="Unassembled WGS sequence"/>
</dbReference>
<sequence length="79" mass="8915">DSCNKVSINNIAKDDYNDNVAVSLDRFKCICDFVTISIDNSELYIIMEENICVNEDDCDINDKVLVDSIVEDGCDNCIR</sequence>
<dbReference type="EMBL" id="CAJVPL010005278">
    <property type="protein sequence ID" value="CAG8656418.1"/>
    <property type="molecule type" value="Genomic_DNA"/>
</dbReference>
<evidence type="ECO:0000313" key="2">
    <source>
        <dbReference type="Proteomes" id="UP000789831"/>
    </source>
</evidence>
<dbReference type="AlphaFoldDB" id="A0A9N9E0W2"/>
<gene>
    <name evidence="1" type="ORF">AGERDE_LOCUS11619</name>
</gene>
<accession>A0A9N9E0W2</accession>
<keyword evidence="2" id="KW-1185">Reference proteome</keyword>
<name>A0A9N9E0W2_9GLOM</name>
<evidence type="ECO:0000313" key="1">
    <source>
        <dbReference type="EMBL" id="CAG8656418.1"/>
    </source>
</evidence>
<comment type="caution">
    <text evidence="1">The sequence shown here is derived from an EMBL/GenBank/DDBJ whole genome shotgun (WGS) entry which is preliminary data.</text>
</comment>
<feature type="non-terminal residue" evidence="1">
    <location>
        <position position="1"/>
    </location>
</feature>
<proteinExistence type="predicted"/>
<organism evidence="1 2">
    <name type="scientific">Ambispora gerdemannii</name>
    <dbReference type="NCBI Taxonomy" id="144530"/>
    <lineage>
        <taxon>Eukaryota</taxon>
        <taxon>Fungi</taxon>
        <taxon>Fungi incertae sedis</taxon>
        <taxon>Mucoromycota</taxon>
        <taxon>Glomeromycotina</taxon>
        <taxon>Glomeromycetes</taxon>
        <taxon>Archaeosporales</taxon>
        <taxon>Ambisporaceae</taxon>
        <taxon>Ambispora</taxon>
    </lineage>
</organism>
<reference evidence="1" key="1">
    <citation type="submission" date="2021-06" db="EMBL/GenBank/DDBJ databases">
        <authorList>
            <person name="Kallberg Y."/>
            <person name="Tangrot J."/>
            <person name="Rosling A."/>
        </authorList>
    </citation>
    <scope>NUCLEOTIDE SEQUENCE</scope>
    <source>
        <strain evidence="1">MT106</strain>
    </source>
</reference>
<protein>
    <submittedName>
        <fullName evidence="1">797_t:CDS:1</fullName>
    </submittedName>
</protein>